<proteinExistence type="predicted"/>
<dbReference type="KEGG" id="hja:BST95_05115"/>
<evidence type="ECO:0000256" key="1">
    <source>
        <dbReference type="ARBA" id="ARBA00022676"/>
    </source>
</evidence>
<dbReference type="PANTHER" id="PTHR43363:SF1">
    <property type="entry name" value="HYPOXANTHINE-GUANINE PHOSPHORIBOSYLTRANSFERASE"/>
    <property type="match status" value="1"/>
</dbReference>
<comment type="caution">
    <text evidence="4">The sequence shown here is derived from an EMBL/GenBank/DDBJ whole genome shotgun (WGS) entry which is preliminary data.</text>
</comment>
<dbReference type="EMBL" id="PKUR01000003">
    <property type="protein sequence ID" value="PLW85658.1"/>
    <property type="molecule type" value="Genomic_DNA"/>
</dbReference>
<dbReference type="RefSeq" id="WP_066055961.1">
    <property type="nucleotide sequence ID" value="NZ_BMYL01000003.1"/>
</dbReference>
<gene>
    <name evidence="4" type="ORF">C0029_13680</name>
</gene>
<dbReference type="PANTHER" id="PTHR43363">
    <property type="entry name" value="HYPOXANTHINE PHOSPHORIBOSYLTRANSFERASE"/>
    <property type="match status" value="1"/>
</dbReference>
<keyword evidence="1 4" id="KW-0328">Glycosyltransferase</keyword>
<dbReference type="Pfam" id="PF00156">
    <property type="entry name" value="Pribosyltran"/>
    <property type="match status" value="1"/>
</dbReference>
<dbReference type="Gene3D" id="3.40.50.2020">
    <property type="match status" value="1"/>
</dbReference>
<dbReference type="SUPFAM" id="SSF53271">
    <property type="entry name" value="PRTase-like"/>
    <property type="match status" value="1"/>
</dbReference>
<accession>A0AAP8MD69</accession>
<keyword evidence="2" id="KW-0808">Transferase</keyword>
<dbReference type="InterPro" id="IPR000836">
    <property type="entry name" value="PRTase_dom"/>
</dbReference>
<name>A0AAP8MD69_9GAMM</name>
<protein>
    <submittedName>
        <fullName evidence="4">Hypoxanthine phosphoribosyltransferase</fullName>
    </submittedName>
</protein>
<evidence type="ECO:0000313" key="5">
    <source>
        <dbReference type="Proteomes" id="UP000235162"/>
    </source>
</evidence>
<dbReference type="GO" id="GO:0016757">
    <property type="term" value="F:glycosyltransferase activity"/>
    <property type="evidence" value="ECO:0007669"/>
    <property type="project" value="UniProtKB-KW"/>
</dbReference>
<reference evidence="4 5" key="1">
    <citation type="submission" date="2018-01" db="EMBL/GenBank/DDBJ databases">
        <title>The draft genome sequence of Halioglobus japonicus S1-36.</title>
        <authorList>
            <person name="Du Z.-J."/>
            <person name="Shi M.-J."/>
        </authorList>
    </citation>
    <scope>NUCLEOTIDE SEQUENCE [LARGE SCALE GENOMIC DNA]</scope>
    <source>
        <strain evidence="4 5">S1-36</strain>
    </source>
</reference>
<evidence type="ECO:0000259" key="3">
    <source>
        <dbReference type="Pfam" id="PF00156"/>
    </source>
</evidence>
<evidence type="ECO:0000256" key="2">
    <source>
        <dbReference type="ARBA" id="ARBA00022679"/>
    </source>
</evidence>
<feature type="domain" description="Phosphoribosyltransferase" evidence="3">
    <location>
        <begin position="6"/>
        <end position="153"/>
    </location>
</feature>
<dbReference type="InterPro" id="IPR029057">
    <property type="entry name" value="PRTase-like"/>
</dbReference>
<evidence type="ECO:0000313" key="4">
    <source>
        <dbReference type="EMBL" id="PLW85658.1"/>
    </source>
</evidence>
<keyword evidence="5" id="KW-1185">Reference proteome</keyword>
<dbReference type="Proteomes" id="UP000235162">
    <property type="component" value="Unassembled WGS sequence"/>
</dbReference>
<dbReference type="AlphaFoldDB" id="A0AAP8MD69"/>
<sequence length="190" mass="21890">MIEKTYLSAQQLLEDSFRLGADIVADGFRPSFIIAIWRGGTPVGIAVQEMLAYSGIETDHIAIRTSSYAAEIDGRSASIRIHGMNYLIKYITHDDRLLIVDDVFDTGHTIDAVIRHLQEKARLNTPREIRVAVPYYKPTRSEVERVPDYYLHETEAWLKYPHSLEGLTREEIREHRPVLYDILGQHIRDD</sequence>
<dbReference type="CDD" id="cd06223">
    <property type="entry name" value="PRTases_typeI"/>
    <property type="match status" value="1"/>
</dbReference>
<organism evidence="4 5">
    <name type="scientific">Halioglobus japonicus</name>
    <dbReference type="NCBI Taxonomy" id="930805"/>
    <lineage>
        <taxon>Bacteria</taxon>
        <taxon>Pseudomonadati</taxon>
        <taxon>Pseudomonadota</taxon>
        <taxon>Gammaproteobacteria</taxon>
        <taxon>Cellvibrionales</taxon>
        <taxon>Halieaceae</taxon>
        <taxon>Halioglobus</taxon>
    </lineage>
</organism>